<dbReference type="PANTHER" id="PTHR46040">
    <property type="entry name" value="HIGH MOBILITY GROUP PROTEIN 2"/>
    <property type="match status" value="1"/>
</dbReference>
<evidence type="ECO:0000256" key="1">
    <source>
        <dbReference type="ARBA" id="ARBA00023125"/>
    </source>
</evidence>
<dbReference type="PROSITE" id="PS50118">
    <property type="entry name" value="HMG_BOX_2"/>
    <property type="match status" value="1"/>
</dbReference>
<protein>
    <recommendedName>
        <fullName evidence="5">HMG box domain-containing protein</fullName>
    </recommendedName>
</protein>
<dbReference type="PANTHER" id="PTHR46040:SF3">
    <property type="entry name" value="HIGH MOBILITY GROUP PROTEIN 2"/>
    <property type="match status" value="1"/>
</dbReference>
<dbReference type="AlphaFoldDB" id="A0A7S1Y0P3"/>
<dbReference type="EMBL" id="HBGJ01044432">
    <property type="protein sequence ID" value="CAD9269519.1"/>
    <property type="molecule type" value="Transcribed_RNA"/>
</dbReference>
<dbReference type="GO" id="GO:0005634">
    <property type="term" value="C:nucleus"/>
    <property type="evidence" value="ECO:0007669"/>
    <property type="project" value="UniProtKB-UniRule"/>
</dbReference>
<dbReference type="InterPro" id="IPR036910">
    <property type="entry name" value="HMG_box_dom_sf"/>
</dbReference>
<evidence type="ECO:0000259" key="5">
    <source>
        <dbReference type="PROSITE" id="PS50118"/>
    </source>
</evidence>
<evidence type="ECO:0000256" key="2">
    <source>
        <dbReference type="ARBA" id="ARBA00023242"/>
    </source>
</evidence>
<accession>A0A7S1Y0P3</accession>
<sequence length="265" mass="28417">MPDELLPELVELIAESGTKGLDKLVNEFYDRHNEVSKRQIEVKINEVAFKARGANNGPKVWCIRSGAALFLAPGVDAIVRDPPEDVVAAAPMKLPPPPMPSGSPAHGAPPLERASSSSGGDLKPSSSSSAKRKSADAGLAPKKRKRSESAAAGGGAPADGAPPEPPKKAASALKLFGKKMHKQIKAMYPDADKAQKVAYLKEMWRSLPPEEVEHYQEHEAKDRQRYDREYDEYLKAMESYAGGALPLAAEGGSAKRSSDAKRAVL</sequence>
<reference evidence="6" key="1">
    <citation type="submission" date="2021-01" db="EMBL/GenBank/DDBJ databases">
        <authorList>
            <person name="Corre E."/>
            <person name="Pelletier E."/>
            <person name="Niang G."/>
            <person name="Scheremetjew M."/>
            <person name="Finn R."/>
            <person name="Kale V."/>
            <person name="Holt S."/>
            <person name="Cochrane G."/>
            <person name="Meng A."/>
            <person name="Brown T."/>
            <person name="Cohen L."/>
        </authorList>
    </citation>
    <scope>NUCLEOTIDE SEQUENCE</scope>
    <source>
        <strain evidence="6">CCMP2877</strain>
    </source>
</reference>
<dbReference type="GO" id="GO:0010468">
    <property type="term" value="P:regulation of gene expression"/>
    <property type="evidence" value="ECO:0007669"/>
    <property type="project" value="TreeGrafter"/>
</dbReference>
<dbReference type="Pfam" id="PF00505">
    <property type="entry name" value="HMG_box"/>
    <property type="match status" value="1"/>
</dbReference>
<organism evidence="6">
    <name type="scientific">Phaeomonas parva</name>
    <dbReference type="NCBI Taxonomy" id="124430"/>
    <lineage>
        <taxon>Eukaryota</taxon>
        <taxon>Sar</taxon>
        <taxon>Stramenopiles</taxon>
        <taxon>Ochrophyta</taxon>
        <taxon>Pinguiophyceae</taxon>
        <taxon>Pinguiochrysidales</taxon>
        <taxon>Pinguiochrysidaceae</taxon>
        <taxon>Phaeomonas</taxon>
    </lineage>
</organism>
<keyword evidence="1 3" id="KW-0238">DNA-binding</keyword>
<evidence type="ECO:0000256" key="3">
    <source>
        <dbReference type="PROSITE-ProRule" id="PRU00267"/>
    </source>
</evidence>
<dbReference type="SMART" id="SM00398">
    <property type="entry name" value="HMG"/>
    <property type="match status" value="1"/>
</dbReference>
<dbReference type="CDD" id="cd00084">
    <property type="entry name" value="HMG-box_SF"/>
    <property type="match status" value="1"/>
</dbReference>
<feature type="region of interest" description="Disordered" evidence="4">
    <location>
        <begin position="89"/>
        <end position="171"/>
    </location>
</feature>
<feature type="compositionally biased region" description="Low complexity" evidence="4">
    <location>
        <begin position="102"/>
        <end position="129"/>
    </location>
</feature>
<dbReference type="Gene3D" id="1.10.30.10">
    <property type="entry name" value="High mobility group box domain"/>
    <property type="match status" value="1"/>
</dbReference>
<feature type="compositionally biased region" description="Basic and acidic residues" evidence="4">
    <location>
        <begin position="256"/>
        <end position="265"/>
    </location>
</feature>
<evidence type="ECO:0000256" key="4">
    <source>
        <dbReference type="SAM" id="MobiDB-lite"/>
    </source>
</evidence>
<proteinExistence type="predicted"/>
<feature type="DNA-binding region" description="HMG box" evidence="3">
    <location>
        <begin position="166"/>
        <end position="234"/>
    </location>
</feature>
<evidence type="ECO:0000313" key="6">
    <source>
        <dbReference type="EMBL" id="CAD9269519.1"/>
    </source>
</evidence>
<dbReference type="GO" id="GO:0003677">
    <property type="term" value="F:DNA binding"/>
    <property type="evidence" value="ECO:0007669"/>
    <property type="project" value="UniProtKB-UniRule"/>
</dbReference>
<dbReference type="SUPFAM" id="SSF47095">
    <property type="entry name" value="HMG-box"/>
    <property type="match status" value="1"/>
</dbReference>
<feature type="region of interest" description="Disordered" evidence="4">
    <location>
        <begin position="246"/>
        <end position="265"/>
    </location>
</feature>
<keyword evidence="2 3" id="KW-0539">Nucleus</keyword>
<name>A0A7S1Y0P3_9STRA</name>
<dbReference type="InterPro" id="IPR051965">
    <property type="entry name" value="ChromReg_NeuronalGeneExpr"/>
</dbReference>
<feature type="domain" description="HMG box" evidence="5">
    <location>
        <begin position="166"/>
        <end position="234"/>
    </location>
</feature>
<dbReference type="InterPro" id="IPR009071">
    <property type="entry name" value="HMG_box_dom"/>
</dbReference>
<gene>
    <name evidence="6" type="ORF">PPAR1163_LOCUS27956</name>
</gene>